<organism evidence="2 3">
    <name type="scientific">Reticulomyxa filosa</name>
    <dbReference type="NCBI Taxonomy" id="46433"/>
    <lineage>
        <taxon>Eukaryota</taxon>
        <taxon>Sar</taxon>
        <taxon>Rhizaria</taxon>
        <taxon>Retaria</taxon>
        <taxon>Foraminifera</taxon>
        <taxon>Monothalamids</taxon>
        <taxon>Reticulomyxidae</taxon>
        <taxon>Reticulomyxa</taxon>
    </lineage>
</organism>
<comment type="caution">
    <text evidence="2">The sequence shown here is derived from an EMBL/GenBank/DDBJ whole genome shotgun (WGS) entry which is preliminary data.</text>
</comment>
<feature type="compositionally biased region" description="Basic and acidic residues" evidence="1">
    <location>
        <begin position="1"/>
        <end position="13"/>
    </location>
</feature>
<gene>
    <name evidence="2" type="ORF">RFI_19212</name>
</gene>
<accession>X6MWQ4</accession>
<reference evidence="2 3" key="1">
    <citation type="journal article" date="2013" name="Curr. Biol.">
        <title>The Genome of the Foraminiferan Reticulomyxa filosa.</title>
        <authorList>
            <person name="Glockner G."/>
            <person name="Hulsmann N."/>
            <person name="Schleicher M."/>
            <person name="Noegel A.A."/>
            <person name="Eichinger L."/>
            <person name="Gallinger C."/>
            <person name="Pawlowski J."/>
            <person name="Sierra R."/>
            <person name="Euteneuer U."/>
            <person name="Pillet L."/>
            <person name="Moustafa A."/>
            <person name="Platzer M."/>
            <person name="Groth M."/>
            <person name="Szafranski K."/>
            <person name="Schliwa M."/>
        </authorList>
    </citation>
    <scope>NUCLEOTIDE SEQUENCE [LARGE SCALE GENOMIC DNA]</scope>
</reference>
<evidence type="ECO:0000313" key="3">
    <source>
        <dbReference type="Proteomes" id="UP000023152"/>
    </source>
</evidence>
<dbReference type="Proteomes" id="UP000023152">
    <property type="component" value="Unassembled WGS sequence"/>
</dbReference>
<feature type="region of interest" description="Disordered" evidence="1">
    <location>
        <begin position="1"/>
        <end position="49"/>
    </location>
</feature>
<protein>
    <submittedName>
        <fullName evidence="2">Uncharacterized protein</fullName>
    </submittedName>
</protein>
<dbReference type="OrthoDB" id="10009520at2759"/>
<evidence type="ECO:0000313" key="2">
    <source>
        <dbReference type="EMBL" id="ETO18076.1"/>
    </source>
</evidence>
<dbReference type="EMBL" id="ASPP01015543">
    <property type="protein sequence ID" value="ETO18076.1"/>
    <property type="molecule type" value="Genomic_DNA"/>
</dbReference>
<evidence type="ECO:0000256" key="1">
    <source>
        <dbReference type="SAM" id="MobiDB-lite"/>
    </source>
</evidence>
<keyword evidence="3" id="KW-1185">Reference proteome</keyword>
<name>X6MWQ4_RETFI</name>
<sequence length="125" mass="14207">MSDKEDVHMKDTQNDDGWGDNDEAIEDNEDGGEDGWEDDNPGDDWGATDVTIARTENLEVTTLTRSQSVLGLSKSEIDLAIQKRVQQLKDQIELDGEELEQKKKGVEIICIFFFSNYKLQNQKIK</sequence>
<dbReference type="AlphaFoldDB" id="X6MWQ4"/>
<feature type="compositionally biased region" description="Acidic residues" evidence="1">
    <location>
        <begin position="17"/>
        <end position="42"/>
    </location>
</feature>
<proteinExistence type="predicted"/>